<gene>
    <name evidence="2" type="ORF">LQ50_16200</name>
</gene>
<dbReference type="SUPFAM" id="SSF55729">
    <property type="entry name" value="Acyl-CoA N-acyltransferases (Nat)"/>
    <property type="match status" value="1"/>
</dbReference>
<dbReference type="EMBL" id="JRJU01000021">
    <property type="protein sequence ID" value="KHF39248.1"/>
    <property type="molecule type" value="Genomic_DNA"/>
</dbReference>
<keyword evidence="2" id="KW-0808">Transferase</keyword>
<evidence type="ECO:0000259" key="1">
    <source>
        <dbReference type="PROSITE" id="PS51186"/>
    </source>
</evidence>
<dbReference type="Pfam" id="PF13302">
    <property type="entry name" value="Acetyltransf_3"/>
    <property type="match status" value="1"/>
</dbReference>
<reference evidence="2 3" key="1">
    <citation type="submission" date="2014-09" db="EMBL/GenBank/DDBJ databases">
        <title>Genome sequencing and annotation of Bacillus Okhensis strain Kh10-101T.</title>
        <authorList>
            <person name="Prakash J.S."/>
        </authorList>
    </citation>
    <scope>NUCLEOTIDE SEQUENCE [LARGE SCALE GENOMIC DNA]</scope>
    <source>
        <strain evidence="3">Kh10-101T</strain>
    </source>
</reference>
<dbReference type="Gene3D" id="3.40.630.30">
    <property type="match status" value="1"/>
</dbReference>
<evidence type="ECO:0000313" key="3">
    <source>
        <dbReference type="Proteomes" id="UP000030832"/>
    </source>
</evidence>
<dbReference type="PANTHER" id="PTHR43415">
    <property type="entry name" value="SPERMIDINE N(1)-ACETYLTRANSFERASE"/>
    <property type="match status" value="1"/>
</dbReference>
<dbReference type="AlphaFoldDB" id="A0A0B0I9N4"/>
<dbReference type="STRING" id="333138.LQ50_16200"/>
<dbReference type="GO" id="GO:0016747">
    <property type="term" value="F:acyltransferase activity, transferring groups other than amino-acyl groups"/>
    <property type="evidence" value="ECO:0007669"/>
    <property type="project" value="InterPro"/>
</dbReference>
<dbReference type="OrthoDB" id="9795206at2"/>
<protein>
    <submittedName>
        <fullName evidence="2">Acetyltransferase</fullName>
    </submittedName>
</protein>
<dbReference type="InterPro" id="IPR000182">
    <property type="entry name" value="GNAT_dom"/>
</dbReference>
<comment type="caution">
    <text evidence="2">The sequence shown here is derived from an EMBL/GenBank/DDBJ whole genome shotgun (WGS) entry which is preliminary data.</text>
</comment>
<organism evidence="2 3">
    <name type="scientific">Halalkalibacter okhensis</name>
    <dbReference type="NCBI Taxonomy" id="333138"/>
    <lineage>
        <taxon>Bacteria</taxon>
        <taxon>Bacillati</taxon>
        <taxon>Bacillota</taxon>
        <taxon>Bacilli</taxon>
        <taxon>Bacillales</taxon>
        <taxon>Bacillaceae</taxon>
        <taxon>Halalkalibacter</taxon>
    </lineage>
</organism>
<dbReference type="CDD" id="cd04301">
    <property type="entry name" value="NAT_SF"/>
    <property type="match status" value="1"/>
</dbReference>
<dbReference type="PROSITE" id="PS51186">
    <property type="entry name" value="GNAT"/>
    <property type="match status" value="1"/>
</dbReference>
<dbReference type="InterPro" id="IPR016181">
    <property type="entry name" value="Acyl_CoA_acyltransferase"/>
</dbReference>
<dbReference type="eggNOG" id="COG1670">
    <property type="taxonomic scope" value="Bacteria"/>
</dbReference>
<dbReference type="Proteomes" id="UP000030832">
    <property type="component" value="Unassembled WGS sequence"/>
</dbReference>
<dbReference type="RefSeq" id="WP_034630890.1">
    <property type="nucleotide sequence ID" value="NZ_JRJU01000021.1"/>
</dbReference>
<dbReference type="PANTHER" id="PTHR43415:SF3">
    <property type="entry name" value="GNAT-FAMILY ACETYLTRANSFERASE"/>
    <property type="match status" value="1"/>
</dbReference>
<accession>A0A0B0I9N4</accession>
<keyword evidence="3" id="KW-1185">Reference proteome</keyword>
<feature type="domain" description="N-acetyltransferase" evidence="1">
    <location>
        <begin position="10"/>
        <end position="179"/>
    </location>
</feature>
<name>A0A0B0I9N4_9BACI</name>
<sequence length="180" mass="21041">MLTVLSSKNLRLRKMGNEDIEKYHTWRNDIDVMITTSPTLDVYSIDETKKFVEEVILNSHSSKSYIIELKKDHSPIGVTSLINIDSKNRNAECIIDIGEKEYWGKGYGSEALKVLLDYAFLELNLHRVSLRVFSLNERAIHIYNKLGFEKEGVIRESLYRNGRWHDIITMGILKKEYMRE</sequence>
<evidence type="ECO:0000313" key="2">
    <source>
        <dbReference type="EMBL" id="KHF39248.1"/>
    </source>
</evidence>
<proteinExistence type="predicted"/>